<proteinExistence type="predicted"/>
<reference evidence="2" key="1">
    <citation type="journal article" date="2022" name="Mol. Ecol. Resour.">
        <title>The genomes of chicory, endive, great burdock and yacon provide insights into Asteraceae palaeo-polyploidization history and plant inulin production.</title>
        <authorList>
            <person name="Fan W."/>
            <person name="Wang S."/>
            <person name="Wang H."/>
            <person name="Wang A."/>
            <person name="Jiang F."/>
            <person name="Liu H."/>
            <person name="Zhao H."/>
            <person name="Xu D."/>
            <person name="Zhang Y."/>
        </authorList>
    </citation>
    <scope>NUCLEOTIDE SEQUENCE [LARGE SCALE GENOMIC DNA]</scope>
    <source>
        <strain evidence="2">cv. Niubang</strain>
    </source>
</reference>
<dbReference type="EMBL" id="CM042059">
    <property type="protein sequence ID" value="KAI3680611.1"/>
    <property type="molecule type" value="Genomic_DNA"/>
</dbReference>
<name>A0ACB8Y736_ARCLA</name>
<gene>
    <name evidence="1" type="ORF">L6452_35384</name>
</gene>
<accession>A0ACB8Y736</accession>
<evidence type="ECO:0000313" key="2">
    <source>
        <dbReference type="Proteomes" id="UP001055879"/>
    </source>
</evidence>
<keyword evidence="2" id="KW-1185">Reference proteome</keyword>
<dbReference type="Proteomes" id="UP001055879">
    <property type="component" value="Linkage Group LG13"/>
</dbReference>
<protein>
    <submittedName>
        <fullName evidence="1">Uncharacterized protein</fullName>
    </submittedName>
</protein>
<comment type="caution">
    <text evidence="1">The sequence shown here is derived from an EMBL/GenBank/DDBJ whole genome shotgun (WGS) entry which is preliminary data.</text>
</comment>
<evidence type="ECO:0000313" key="1">
    <source>
        <dbReference type="EMBL" id="KAI3680611.1"/>
    </source>
</evidence>
<reference evidence="1 2" key="2">
    <citation type="journal article" date="2022" name="Mol. Ecol. Resour.">
        <title>The genomes of chicory, endive, great burdock and yacon provide insights into Asteraceae paleo-polyploidization history and plant inulin production.</title>
        <authorList>
            <person name="Fan W."/>
            <person name="Wang S."/>
            <person name="Wang H."/>
            <person name="Wang A."/>
            <person name="Jiang F."/>
            <person name="Liu H."/>
            <person name="Zhao H."/>
            <person name="Xu D."/>
            <person name="Zhang Y."/>
        </authorList>
    </citation>
    <scope>NUCLEOTIDE SEQUENCE [LARGE SCALE GENOMIC DNA]</scope>
    <source>
        <strain evidence="2">cv. Niubang</strain>
    </source>
</reference>
<organism evidence="1 2">
    <name type="scientific">Arctium lappa</name>
    <name type="common">Greater burdock</name>
    <name type="synonym">Lappa major</name>
    <dbReference type="NCBI Taxonomy" id="4217"/>
    <lineage>
        <taxon>Eukaryota</taxon>
        <taxon>Viridiplantae</taxon>
        <taxon>Streptophyta</taxon>
        <taxon>Embryophyta</taxon>
        <taxon>Tracheophyta</taxon>
        <taxon>Spermatophyta</taxon>
        <taxon>Magnoliopsida</taxon>
        <taxon>eudicotyledons</taxon>
        <taxon>Gunneridae</taxon>
        <taxon>Pentapetalae</taxon>
        <taxon>asterids</taxon>
        <taxon>campanulids</taxon>
        <taxon>Asterales</taxon>
        <taxon>Asteraceae</taxon>
        <taxon>Carduoideae</taxon>
        <taxon>Cardueae</taxon>
        <taxon>Arctiinae</taxon>
        <taxon>Arctium</taxon>
    </lineage>
</organism>
<sequence length="307" mass="34993">MQKIQETKNFFDTEFSIKDLGPLKFFLGIEVARTKDGMVLSQRKYTLDILEDAGMLGCRPVSFPMEQNLKLDRRDGEAKVDANQYRRLVGKLLYLQTTRPDITYAVNVLSQFVSDPRDSHLEAANRVLRYLKATPRQGILLNKEGGDNLTAYCDSDWLGCPMTRRSRTGYLLLLGGSPISWKSKKQSVVSRSSAEAEYRAMASTVSEVLWMRWLLHELRMPCTGPTQLFCDNQAARHIANNPVFHERTKHVEIDCYFVRERVESKEILPMQIDSKTQVADIFTKSLGAQNFHDFLGKLGVINLHAPT</sequence>